<feature type="region of interest" description="Disordered" evidence="1">
    <location>
        <begin position="50"/>
        <end position="72"/>
    </location>
</feature>
<accession>A0A6A6VLQ4</accession>
<reference evidence="2" key="1">
    <citation type="journal article" date="2020" name="Stud. Mycol.">
        <title>101 Dothideomycetes genomes: a test case for predicting lifestyles and emergence of pathogens.</title>
        <authorList>
            <person name="Haridas S."/>
            <person name="Albert R."/>
            <person name="Binder M."/>
            <person name="Bloem J."/>
            <person name="Labutti K."/>
            <person name="Salamov A."/>
            <person name="Andreopoulos B."/>
            <person name="Baker S."/>
            <person name="Barry K."/>
            <person name="Bills G."/>
            <person name="Bluhm B."/>
            <person name="Cannon C."/>
            <person name="Castanera R."/>
            <person name="Culley D."/>
            <person name="Daum C."/>
            <person name="Ezra D."/>
            <person name="Gonzalez J."/>
            <person name="Henrissat B."/>
            <person name="Kuo A."/>
            <person name="Liang C."/>
            <person name="Lipzen A."/>
            <person name="Lutzoni F."/>
            <person name="Magnuson J."/>
            <person name="Mondo S."/>
            <person name="Nolan M."/>
            <person name="Ohm R."/>
            <person name="Pangilinan J."/>
            <person name="Park H.-J."/>
            <person name="Ramirez L."/>
            <person name="Alfaro M."/>
            <person name="Sun H."/>
            <person name="Tritt A."/>
            <person name="Yoshinaga Y."/>
            <person name="Zwiers L.-H."/>
            <person name="Turgeon B."/>
            <person name="Goodwin S."/>
            <person name="Spatafora J."/>
            <person name="Crous P."/>
            <person name="Grigoriev I."/>
        </authorList>
    </citation>
    <scope>NUCLEOTIDE SEQUENCE</scope>
    <source>
        <strain evidence="2">CBS 119925</strain>
    </source>
</reference>
<feature type="compositionally biased region" description="Basic and acidic residues" evidence="1">
    <location>
        <begin position="8"/>
        <end position="22"/>
    </location>
</feature>
<feature type="region of interest" description="Disordered" evidence="1">
    <location>
        <begin position="173"/>
        <end position="205"/>
    </location>
</feature>
<organism evidence="2 3">
    <name type="scientific">Sporormia fimetaria CBS 119925</name>
    <dbReference type="NCBI Taxonomy" id="1340428"/>
    <lineage>
        <taxon>Eukaryota</taxon>
        <taxon>Fungi</taxon>
        <taxon>Dikarya</taxon>
        <taxon>Ascomycota</taxon>
        <taxon>Pezizomycotina</taxon>
        <taxon>Dothideomycetes</taxon>
        <taxon>Pleosporomycetidae</taxon>
        <taxon>Pleosporales</taxon>
        <taxon>Sporormiaceae</taxon>
        <taxon>Sporormia</taxon>
    </lineage>
</organism>
<sequence length="205" mass="23169">MPRRRGRHPMESEPREERACNPDHASHVLVLPVPELSNILIVRSNINRSPPHEELCEPGKSRGKGGGDQRGRYIKIPTTLGEESSRPSGRYIRRTHEQSHGKGADGSEVYMEQTMLNQHGIHASGCRKRVVYIKKTVLHPGTCMGRLSWVEHRWKSLKRTSCERGPPCFYIQGKKAKRTPKLGRKRTQAEGSDTPASPTSETRHI</sequence>
<protein>
    <submittedName>
        <fullName evidence="2">Uncharacterized protein</fullName>
    </submittedName>
</protein>
<gene>
    <name evidence="2" type="ORF">M011DRAFT_101060</name>
</gene>
<name>A0A6A6VLQ4_9PLEO</name>
<evidence type="ECO:0000313" key="2">
    <source>
        <dbReference type="EMBL" id="KAF2751083.1"/>
    </source>
</evidence>
<dbReference type="AlphaFoldDB" id="A0A6A6VLQ4"/>
<evidence type="ECO:0000313" key="3">
    <source>
        <dbReference type="Proteomes" id="UP000799440"/>
    </source>
</evidence>
<dbReference type="EMBL" id="MU006562">
    <property type="protein sequence ID" value="KAF2751083.1"/>
    <property type="molecule type" value="Genomic_DNA"/>
</dbReference>
<feature type="compositionally biased region" description="Polar residues" evidence="1">
    <location>
        <begin position="189"/>
        <end position="205"/>
    </location>
</feature>
<dbReference type="Proteomes" id="UP000799440">
    <property type="component" value="Unassembled WGS sequence"/>
</dbReference>
<keyword evidence="3" id="KW-1185">Reference proteome</keyword>
<feature type="compositionally biased region" description="Basic residues" evidence="1">
    <location>
        <begin position="174"/>
        <end position="186"/>
    </location>
</feature>
<feature type="compositionally biased region" description="Basic and acidic residues" evidence="1">
    <location>
        <begin position="50"/>
        <end position="71"/>
    </location>
</feature>
<feature type="region of interest" description="Disordered" evidence="1">
    <location>
        <begin position="1"/>
        <end position="22"/>
    </location>
</feature>
<evidence type="ECO:0000256" key="1">
    <source>
        <dbReference type="SAM" id="MobiDB-lite"/>
    </source>
</evidence>
<proteinExistence type="predicted"/>